<keyword evidence="1" id="KW-0812">Transmembrane</keyword>
<proteinExistence type="predicted"/>
<keyword evidence="1" id="KW-1133">Transmembrane helix</keyword>
<dbReference type="AlphaFoldDB" id="A0A4Y3QWN1"/>
<keyword evidence="3" id="KW-1185">Reference proteome</keyword>
<reference evidence="2 3" key="1">
    <citation type="submission" date="2019-06" db="EMBL/GenBank/DDBJ databases">
        <title>Whole genome shotgun sequence of Streptomyces cacaoi subsp. cacaoi NBRC 12748.</title>
        <authorList>
            <person name="Hosoyama A."/>
            <person name="Uohara A."/>
            <person name="Ohji S."/>
            <person name="Ichikawa N."/>
        </authorList>
    </citation>
    <scope>NUCLEOTIDE SEQUENCE [LARGE SCALE GENOMIC DNA]</scope>
    <source>
        <strain evidence="2 3">NBRC 12748</strain>
    </source>
</reference>
<organism evidence="2 3">
    <name type="scientific">Streptomyces cacaoi</name>
    <dbReference type="NCBI Taxonomy" id="1898"/>
    <lineage>
        <taxon>Bacteria</taxon>
        <taxon>Bacillati</taxon>
        <taxon>Actinomycetota</taxon>
        <taxon>Actinomycetes</taxon>
        <taxon>Kitasatosporales</taxon>
        <taxon>Streptomycetaceae</taxon>
        <taxon>Streptomyces</taxon>
    </lineage>
</organism>
<accession>A0A4Y3QWN1</accession>
<feature type="transmembrane region" description="Helical" evidence="1">
    <location>
        <begin position="77"/>
        <end position="99"/>
    </location>
</feature>
<evidence type="ECO:0000256" key="1">
    <source>
        <dbReference type="SAM" id="Phobius"/>
    </source>
</evidence>
<protein>
    <submittedName>
        <fullName evidence="2">Uncharacterized protein</fullName>
    </submittedName>
</protein>
<sequence length="140" mass="14409">MTGAPTAGRAPGATPAAPRTVRLAYTGIGLLIGAAWLVGRDVPPVEHALRLLVVVVVVPALMRLLRRFRAVAVSHPPMRLLIVAKVLLVAAALGLDVLLARWTDWAAALTALALALAVALGGPVLHTRFPPPDGTASSTG</sequence>
<comment type="caution">
    <text evidence="2">The sequence shown here is derived from an EMBL/GenBank/DDBJ whole genome shotgun (WGS) entry which is preliminary data.</text>
</comment>
<feature type="transmembrane region" description="Helical" evidence="1">
    <location>
        <begin position="105"/>
        <end position="125"/>
    </location>
</feature>
<evidence type="ECO:0000313" key="2">
    <source>
        <dbReference type="EMBL" id="GEB49794.1"/>
    </source>
</evidence>
<gene>
    <name evidence="2" type="ORF">SCA03_23450</name>
</gene>
<feature type="transmembrane region" description="Helical" evidence="1">
    <location>
        <begin position="45"/>
        <end position="65"/>
    </location>
</feature>
<keyword evidence="1" id="KW-0472">Membrane</keyword>
<dbReference type="RefSeq" id="WP_030881208.1">
    <property type="nucleotide sequence ID" value="NZ_BJMM01000009.1"/>
</dbReference>
<name>A0A4Y3QWN1_STRCI</name>
<dbReference type="Proteomes" id="UP000319210">
    <property type="component" value="Unassembled WGS sequence"/>
</dbReference>
<dbReference type="EMBL" id="BJMM01000009">
    <property type="protein sequence ID" value="GEB49794.1"/>
    <property type="molecule type" value="Genomic_DNA"/>
</dbReference>
<evidence type="ECO:0000313" key="3">
    <source>
        <dbReference type="Proteomes" id="UP000319210"/>
    </source>
</evidence>
<feature type="transmembrane region" description="Helical" evidence="1">
    <location>
        <begin position="21"/>
        <end position="39"/>
    </location>
</feature>